<gene>
    <name evidence="2" type="primary">BQ5605_C007g04475</name>
    <name evidence="2" type="ORF">BQ5605_C007G04475</name>
</gene>
<dbReference type="EMBL" id="FQNC01000045">
    <property type="protein sequence ID" value="SGY60728.1"/>
    <property type="molecule type" value="Genomic_DNA"/>
</dbReference>
<evidence type="ECO:0000313" key="2">
    <source>
        <dbReference type="EMBL" id="SGY60728.1"/>
    </source>
</evidence>
<keyword evidence="3" id="KW-1185">Reference proteome</keyword>
<proteinExistence type="predicted"/>
<feature type="region of interest" description="Disordered" evidence="1">
    <location>
        <begin position="77"/>
        <end position="104"/>
    </location>
</feature>
<organism evidence="2 3">
    <name type="scientific">Microbotryum silenes-dioicae</name>
    <dbReference type="NCBI Taxonomy" id="796604"/>
    <lineage>
        <taxon>Eukaryota</taxon>
        <taxon>Fungi</taxon>
        <taxon>Dikarya</taxon>
        <taxon>Basidiomycota</taxon>
        <taxon>Pucciniomycotina</taxon>
        <taxon>Microbotryomycetes</taxon>
        <taxon>Microbotryales</taxon>
        <taxon>Microbotryaceae</taxon>
        <taxon>Microbotryum</taxon>
    </lineage>
</organism>
<evidence type="ECO:0000313" key="3">
    <source>
        <dbReference type="Proteomes" id="UP000249464"/>
    </source>
</evidence>
<evidence type="ECO:0000256" key="1">
    <source>
        <dbReference type="SAM" id="MobiDB-lite"/>
    </source>
</evidence>
<dbReference type="Proteomes" id="UP000249464">
    <property type="component" value="Unassembled WGS sequence"/>
</dbReference>
<protein>
    <submittedName>
        <fullName evidence="2">BQ5605_C007g04475 protein</fullName>
    </submittedName>
</protein>
<accession>A0A2X0MB95</accession>
<name>A0A2X0MB95_9BASI</name>
<dbReference type="AlphaFoldDB" id="A0A2X0MB95"/>
<sequence>MLTLGDILAVARTRFLFDMVTSKMKRYSGIRTAGQNKLSDHTIQAVCSEVVDDPANKLSFASRVALSGALSRPHAELGLTNVPRSDHDAVPEMESNSEDGSQCKGFLRLV</sequence>
<reference evidence="2 3" key="1">
    <citation type="submission" date="2016-11" db="EMBL/GenBank/DDBJ databases">
        <authorList>
            <person name="Jaros S."/>
            <person name="Januszkiewicz K."/>
            <person name="Wedrychowicz H."/>
        </authorList>
    </citation>
    <scope>NUCLEOTIDE SEQUENCE [LARGE SCALE GENOMIC DNA]</scope>
</reference>